<reference evidence="3 4" key="1">
    <citation type="submission" date="2019-03" db="EMBL/GenBank/DDBJ databases">
        <title>Genomic Encyclopedia of Type Strains, Phase IV (KMG-IV): sequencing the most valuable type-strain genomes for metagenomic binning, comparative biology and taxonomic classification.</title>
        <authorList>
            <person name="Goeker M."/>
        </authorList>
    </citation>
    <scope>NUCLEOTIDE SEQUENCE [LARGE SCALE GENOMIC DNA]</scope>
    <source>
        <strain evidence="3 4">DSM 101</strain>
    </source>
</reference>
<dbReference type="Proteomes" id="UP000295030">
    <property type="component" value="Unassembled WGS sequence"/>
</dbReference>
<dbReference type="OrthoDB" id="8443386at2"/>
<feature type="chain" id="PRO_5020369329" evidence="2">
    <location>
        <begin position="27"/>
        <end position="329"/>
    </location>
</feature>
<dbReference type="InterPro" id="IPR005064">
    <property type="entry name" value="BUG"/>
</dbReference>
<dbReference type="Gene3D" id="3.40.190.150">
    <property type="entry name" value="Bordetella uptake gene, domain 1"/>
    <property type="match status" value="1"/>
</dbReference>
<keyword evidence="4" id="KW-1185">Reference proteome</keyword>
<evidence type="ECO:0000313" key="3">
    <source>
        <dbReference type="EMBL" id="TCK30405.1"/>
    </source>
</evidence>
<dbReference type="EMBL" id="SMFY01000001">
    <property type="protein sequence ID" value="TCK30405.1"/>
    <property type="molecule type" value="Genomic_DNA"/>
</dbReference>
<dbReference type="PANTHER" id="PTHR42928:SF3">
    <property type="entry name" value="UPF0065 PROTEIN YFLP"/>
    <property type="match status" value="1"/>
</dbReference>
<evidence type="ECO:0000256" key="2">
    <source>
        <dbReference type="SAM" id="SignalP"/>
    </source>
</evidence>
<organism evidence="3 4">
    <name type="scientific">Ancylobacter aquaticus</name>
    <dbReference type="NCBI Taxonomy" id="100"/>
    <lineage>
        <taxon>Bacteria</taxon>
        <taxon>Pseudomonadati</taxon>
        <taxon>Pseudomonadota</taxon>
        <taxon>Alphaproteobacteria</taxon>
        <taxon>Hyphomicrobiales</taxon>
        <taxon>Xanthobacteraceae</taxon>
        <taxon>Ancylobacter</taxon>
    </lineage>
</organism>
<gene>
    <name evidence="3" type="ORF">EV667_0493</name>
</gene>
<sequence length="329" mass="34505">MSRARIFGRATALAFAFSATVMPASAWEPTGDVEILVTVGPGTSPDQLARQFQSIWRKQGTVKNNVIVTNKPGGGGAVGLGYLNNSHAGSGENLAIAGASMVSNKLAGRSPIGCDEVTPIGHVFAEYIGVAVHPDSPIKDANDLLARLKADPQSLSIGIATSRGNSNHQAIALPAKLAGVDVSKLKTVVFQAGSEARTAVMGKHVDVVPASVGSLAKQVEAGQLRLLAISAPERMTGSVADVPTWKELGFDAVVSNWRGLIGPKDMPPEAVTYWEGVVEATMQDPDFKKSADAAFQTAKLMKHDEFAAYCKEEEKSLDLILGDMGIGTN</sequence>
<dbReference type="InterPro" id="IPR042100">
    <property type="entry name" value="Bug_dom1"/>
</dbReference>
<accession>A0A4R1I966</accession>
<dbReference type="AlphaFoldDB" id="A0A4R1I966"/>
<dbReference type="PANTHER" id="PTHR42928">
    <property type="entry name" value="TRICARBOXYLATE-BINDING PROTEIN"/>
    <property type="match status" value="1"/>
</dbReference>
<proteinExistence type="inferred from homology"/>
<name>A0A4R1I966_ANCAQ</name>
<dbReference type="SUPFAM" id="SSF53850">
    <property type="entry name" value="Periplasmic binding protein-like II"/>
    <property type="match status" value="1"/>
</dbReference>
<protein>
    <submittedName>
        <fullName evidence="3">Putative tricarboxylic transport membrane protein</fullName>
    </submittedName>
</protein>
<evidence type="ECO:0000313" key="4">
    <source>
        <dbReference type="Proteomes" id="UP000295030"/>
    </source>
</evidence>
<evidence type="ECO:0000256" key="1">
    <source>
        <dbReference type="ARBA" id="ARBA00006987"/>
    </source>
</evidence>
<dbReference type="PIRSF" id="PIRSF017082">
    <property type="entry name" value="YflP"/>
    <property type="match status" value="1"/>
</dbReference>
<comment type="similarity">
    <text evidence="1">Belongs to the UPF0065 (bug) family.</text>
</comment>
<keyword evidence="2" id="KW-0732">Signal</keyword>
<dbReference type="Pfam" id="PF03401">
    <property type="entry name" value="TctC"/>
    <property type="match status" value="1"/>
</dbReference>
<comment type="caution">
    <text evidence="3">The sequence shown here is derived from an EMBL/GenBank/DDBJ whole genome shotgun (WGS) entry which is preliminary data.</text>
</comment>
<dbReference type="Gene3D" id="3.40.190.10">
    <property type="entry name" value="Periplasmic binding protein-like II"/>
    <property type="match status" value="1"/>
</dbReference>
<dbReference type="CDD" id="cd07012">
    <property type="entry name" value="PBP2_Bug_TTT"/>
    <property type="match status" value="1"/>
</dbReference>
<feature type="signal peptide" evidence="2">
    <location>
        <begin position="1"/>
        <end position="26"/>
    </location>
</feature>